<comment type="caution">
    <text evidence="9">The sequence shown here is derived from an EMBL/GenBank/DDBJ whole genome shotgun (WGS) entry which is preliminary data.</text>
</comment>
<evidence type="ECO:0000313" key="9">
    <source>
        <dbReference type="EMBL" id="RWR85793.1"/>
    </source>
</evidence>
<dbReference type="GO" id="GO:0016192">
    <property type="term" value="P:vesicle-mediated transport"/>
    <property type="evidence" value="ECO:0007669"/>
    <property type="project" value="UniProtKB-KW"/>
</dbReference>
<dbReference type="Pfam" id="PF14938">
    <property type="entry name" value="SNAP"/>
    <property type="match status" value="1"/>
</dbReference>
<accession>A0A3S3NE09</accession>
<sequence length="309" mass="34304">MSSSDPEKLMLKADKLTKLSLTRWSADWRNATELYEKAGGLLICFNIVITYSDKFFELEFITLIGSSLVNVSVSVEAVAFRYKKDNAKAKEAFEKASKGQEILSSYPFVLKLKIPWDAAKHMESAAALAKELGNWSEVADLYRKASELYIECGRSQPASDALAKGANALEDANPDEAIRMYTDAATFLLRWGLSADQCKAVNSQCKAYLSAIIVYLYAHDFKQAEKCFNDCSQIDAFLSSDQGRCACQLLSAYAEADIEEIKRVAQSSTISNLDHVIIRLARKLPTGELTALKDETAKDEEPLDENDLT</sequence>
<dbReference type="PANTHER" id="PTHR13768:SF2">
    <property type="entry name" value="GAMMA-SOLUBLE NSF ATTACHMENT PROTEIN"/>
    <property type="match status" value="1"/>
</dbReference>
<evidence type="ECO:0000256" key="3">
    <source>
        <dbReference type="ARBA" id="ARBA00022448"/>
    </source>
</evidence>
<keyword evidence="6" id="KW-0472">Membrane</keyword>
<dbReference type="GO" id="GO:0031201">
    <property type="term" value="C:SNARE complex"/>
    <property type="evidence" value="ECO:0007669"/>
    <property type="project" value="TreeGrafter"/>
</dbReference>
<evidence type="ECO:0000256" key="6">
    <source>
        <dbReference type="ARBA" id="ARBA00023136"/>
    </source>
</evidence>
<name>A0A3S3NE09_9MAGN</name>
<dbReference type="GO" id="GO:0019905">
    <property type="term" value="F:syntaxin binding"/>
    <property type="evidence" value="ECO:0007669"/>
    <property type="project" value="TreeGrafter"/>
</dbReference>
<evidence type="ECO:0000256" key="7">
    <source>
        <dbReference type="ARBA" id="ARBA00040047"/>
    </source>
</evidence>
<evidence type="ECO:0000256" key="8">
    <source>
        <dbReference type="ARBA" id="ARBA00042485"/>
    </source>
</evidence>
<reference evidence="9 10" key="1">
    <citation type="journal article" date="2019" name="Nat. Plants">
        <title>Stout camphor tree genome fills gaps in understanding of flowering plant genome evolution.</title>
        <authorList>
            <person name="Chaw S.M."/>
            <person name="Liu Y.C."/>
            <person name="Wu Y.W."/>
            <person name="Wang H.Y."/>
            <person name="Lin C.I."/>
            <person name="Wu C.S."/>
            <person name="Ke H.M."/>
            <person name="Chang L.Y."/>
            <person name="Hsu C.Y."/>
            <person name="Yang H.T."/>
            <person name="Sudianto E."/>
            <person name="Hsu M.H."/>
            <person name="Wu K.P."/>
            <person name="Wang L.N."/>
            <person name="Leebens-Mack J.H."/>
            <person name="Tsai I.J."/>
        </authorList>
    </citation>
    <scope>NUCLEOTIDE SEQUENCE [LARGE SCALE GENOMIC DNA]</scope>
    <source>
        <strain evidence="10">cv. Chaw 1501</strain>
        <tissue evidence="9">Young leaves</tissue>
    </source>
</reference>
<comment type="subcellular location">
    <subcellularLocation>
        <location evidence="1">Membrane</location>
        <topology evidence="1">Peripheral membrane protein</topology>
    </subcellularLocation>
</comment>
<dbReference type="AlphaFoldDB" id="A0A3S3NE09"/>
<protein>
    <recommendedName>
        <fullName evidence="7">Gamma-soluble NSF attachment protein</fullName>
    </recommendedName>
    <alternativeName>
        <fullName evidence="8">N-ethylmaleimide-sensitive factor attachment protein gamma</fullName>
    </alternativeName>
</protein>
<dbReference type="Gene3D" id="1.25.40.10">
    <property type="entry name" value="Tetratricopeptide repeat domain"/>
    <property type="match status" value="3"/>
</dbReference>
<keyword evidence="10" id="KW-1185">Reference proteome</keyword>
<evidence type="ECO:0000256" key="1">
    <source>
        <dbReference type="ARBA" id="ARBA00004170"/>
    </source>
</evidence>
<evidence type="ECO:0000256" key="5">
    <source>
        <dbReference type="ARBA" id="ARBA00022927"/>
    </source>
</evidence>
<comment type="similarity">
    <text evidence="2">Belongs to the SNAP family.</text>
</comment>
<dbReference type="GO" id="GO:0005774">
    <property type="term" value="C:vacuolar membrane"/>
    <property type="evidence" value="ECO:0007669"/>
    <property type="project" value="TreeGrafter"/>
</dbReference>
<evidence type="ECO:0000256" key="4">
    <source>
        <dbReference type="ARBA" id="ARBA00022892"/>
    </source>
</evidence>
<dbReference type="Proteomes" id="UP000283530">
    <property type="component" value="Unassembled WGS sequence"/>
</dbReference>
<gene>
    <name evidence="9" type="ORF">CKAN_01466600</name>
</gene>
<dbReference type="PANTHER" id="PTHR13768">
    <property type="entry name" value="SOLUBLE NSF ATTACHMENT PROTEIN SNAP"/>
    <property type="match status" value="1"/>
</dbReference>
<proteinExistence type="inferred from homology"/>
<dbReference type="SUPFAM" id="SSF48452">
    <property type="entry name" value="TPR-like"/>
    <property type="match status" value="1"/>
</dbReference>
<dbReference type="EMBL" id="QPKB01000005">
    <property type="protein sequence ID" value="RWR85793.1"/>
    <property type="molecule type" value="Genomic_DNA"/>
</dbReference>
<dbReference type="InterPro" id="IPR011990">
    <property type="entry name" value="TPR-like_helical_dom_sf"/>
</dbReference>
<dbReference type="GO" id="GO:0006886">
    <property type="term" value="P:intracellular protein transport"/>
    <property type="evidence" value="ECO:0007669"/>
    <property type="project" value="InterPro"/>
</dbReference>
<keyword evidence="4" id="KW-0931">ER-Golgi transport</keyword>
<keyword evidence="3" id="KW-0813">Transport</keyword>
<dbReference type="GO" id="GO:0005483">
    <property type="term" value="F:soluble NSF attachment protein activity"/>
    <property type="evidence" value="ECO:0007669"/>
    <property type="project" value="TreeGrafter"/>
</dbReference>
<dbReference type="STRING" id="337451.A0A3S3NE09"/>
<organism evidence="9 10">
    <name type="scientific">Cinnamomum micranthum f. kanehirae</name>
    <dbReference type="NCBI Taxonomy" id="337451"/>
    <lineage>
        <taxon>Eukaryota</taxon>
        <taxon>Viridiplantae</taxon>
        <taxon>Streptophyta</taxon>
        <taxon>Embryophyta</taxon>
        <taxon>Tracheophyta</taxon>
        <taxon>Spermatophyta</taxon>
        <taxon>Magnoliopsida</taxon>
        <taxon>Magnoliidae</taxon>
        <taxon>Laurales</taxon>
        <taxon>Lauraceae</taxon>
        <taxon>Cinnamomum</taxon>
    </lineage>
</organism>
<keyword evidence="5" id="KW-0653">Protein transport</keyword>
<dbReference type="OrthoDB" id="9984275at2759"/>
<dbReference type="InterPro" id="IPR000744">
    <property type="entry name" value="NSF_attach"/>
</dbReference>
<evidence type="ECO:0000313" key="10">
    <source>
        <dbReference type="Proteomes" id="UP000283530"/>
    </source>
</evidence>
<evidence type="ECO:0000256" key="2">
    <source>
        <dbReference type="ARBA" id="ARBA00010050"/>
    </source>
</evidence>